<sequence length="154" mass="17763">TERTADNPLFNVDFTLPELTYALQNLDPNKSPVPDSIPGHFLSHLGILGRERLLYICILSWKTGKLARQWILAIVPIHKPKQNTCLTTSYRRFSLTCITCKVMESMVLRRLTYHLHTNNLMTLEHLAFNKNHSTVDHNVYFTPSVLECLRITSQ</sequence>
<comment type="caution">
    <text evidence="1">The sequence shown here is derived from an EMBL/GenBank/DDBJ whole genome shotgun (WGS) entry which is preliminary data.</text>
</comment>
<name>A0A8X7CKW8_9ARAC</name>
<feature type="non-terminal residue" evidence="1">
    <location>
        <position position="1"/>
    </location>
</feature>
<proteinExistence type="predicted"/>
<evidence type="ECO:0000313" key="2">
    <source>
        <dbReference type="Proteomes" id="UP000886998"/>
    </source>
</evidence>
<reference evidence="1" key="1">
    <citation type="submission" date="2020-08" db="EMBL/GenBank/DDBJ databases">
        <title>Multicomponent nature underlies the extraordinary mechanical properties of spider dragline silk.</title>
        <authorList>
            <person name="Kono N."/>
            <person name="Nakamura H."/>
            <person name="Mori M."/>
            <person name="Yoshida Y."/>
            <person name="Ohtoshi R."/>
            <person name="Malay A.D."/>
            <person name="Moran D.A.P."/>
            <person name="Tomita M."/>
            <person name="Numata K."/>
            <person name="Arakawa K."/>
        </authorList>
    </citation>
    <scope>NUCLEOTIDE SEQUENCE</scope>
</reference>
<keyword evidence="1" id="KW-0695">RNA-directed DNA polymerase</keyword>
<dbReference type="GO" id="GO:0003964">
    <property type="term" value="F:RNA-directed DNA polymerase activity"/>
    <property type="evidence" value="ECO:0007669"/>
    <property type="project" value="UniProtKB-KW"/>
</dbReference>
<protein>
    <submittedName>
        <fullName evidence="1">Putative RNA-directed DNA polymerase from transposon BS</fullName>
    </submittedName>
</protein>
<dbReference type="AlphaFoldDB" id="A0A8X7CKW8"/>
<evidence type="ECO:0000313" key="1">
    <source>
        <dbReference type="EMBL" id="GFY67777.1"/>
    </source>
</evidence>
<accession>A0A8X7CKW8</accession>
<dbReference type="OrthoDB" id="6435567at2759"/>
<gene>
    <name evidence="1" type="primary">RTase_432</name>
    <name evidence="1" type="ORF">TNIN_369341</name>
</gene>
<keyword evidence="2" id="KW-1185">Reference proteome</keyword>
<keyword evidence="1" id="KW-0548">Nucleotidyltransferase</keyword>
<dbReference type="PANTHER" id="PTHR33395:SF22">
    <property type="entry name" value="REVERSE TRANSCRIPTASE DOMAIN-CONTAINING PROTEIN"/>
    <property type="match status" value="1"/>
</dbReference>
<dbReference type="PANTHER" id="PTHR33395">
    <property type="entry name" value="TRANSCRIPTASE, PUTATIVE-RELATED-RELATED"/>
    <property type="match status" value="1"/>
</dbReference>
<dbReference type="EMBL" id="BMAV01016740">
    <property type="protein sequence ID" value="GFY67777.1"/>
    <property type="molecule type" value="Genomic_DNA"/>
</dbReference>
<keyword evidence="1" id="KW-0808">Transferase</keyword>
<organism evidence="1 2">
    <name type="scientific">Trichonephila inaurata madagascariensis</name>
    <dbReference type="NCBI Taxonomy" id="2747483"/>
    <lineage>
        <taxon>Eukaryota</taxon>
        <taxon>Metazoa</taxon>
        <taxon>Ecdysozoa</taxon>
        <taxon>Arthropoda</taxon>
        <taxon>Chelicerata</taxon>
        <taxon>Arachnida</taxon>
        <taxon>Araneae</taxon>
        <taxon>Araneomorphae</taxon>
        <taxon>Entelegynae</taxon>
        <taxon>Araneoidea</taxon>
        <taxon>Nephilidae</taxon>
        <taxon>Trichonephila</taxon>
        <taxon>Trichonephila inaurata</taxon>
    </lineage>
</organism>
<dbReference type="Proteomes" id="UP000886998">
    <property type="component" value="Unassembled WGS sequence"/>
</dbReference>